<sequence>MGDNVTGADAGQVTVIRGADLAGAGRGDLLLRDGLVAEVGSVRAPKGAAVVDADGLVALPGLVDLHTHLREPGREDAETVRSGSAAAAAGGFTAVLAMANTSPVTDTAEAAERVLDLGRAAGLVDVQPVGAVTKGLAGEELAELGLMARSRAAVRVFSDDGKCVHDARLMRRALEYVKAFDGVVSQHAQDPRLADGQACCHEGELSGRLGLPGWPGVAEETIVARDVMLARHTGSRVHVAHVSTAGSVEVVRWAKAQGISVTAEVTPHHLMLTTDLLTDYDPVFKVNPPLRPQEDVEALRAALADGTVDAVATDHAPHARHDKEHAFAEAAFGMLGLEQALSVVATVMVQPGLMTWADVAAAMSTRPARIAGLTGQGRPLEPGEPANLVLVDPAATATVDRADSRSLSRNNPWHGRELTGQVRATYLRGTQTHEHGQTQQQGESA</sequence>
<dbReference type="GO" id="GO:0044205">
    <property type="term" value="P:'de novo' UMP biosynthetic process"/>
    <property type="evidence" value="ECO:0007669"/>
    <property type="project" value="UniProtKB-UniRule"/>
</dbReference>
<dbReference type="GO" id="GO:0006145">
    <property type="term" value="P:purine nucleobase catabolic process"/>
    <property type="evidence" value="ECO:0007669"/>
    <property type="project" value="TreeGrafter"/>
</dbReference>
<protein>
    <recommendedName>
        <fullName evidence="6">Dihydroorotase</fullName>
        <shortName evidence="6">DHOase</shortName>
        <ecNumber evidence="6">3.5.2.3</ecNumber>
    </recommendedName>
</protein>
<dbReference type="InterPro" id="IPR050138">
    <property type="entry name" value="DHOase/Allantoinase_Hydrolase"/>
</dbReference>
<dbReference type="PROSITE" id="PS00483">
    <property type="entry name" value="DIHYDROOROTASE_2"/>
    <property type="match status" value="1"/>
</dbReference>
<comment type="catalytic activity">
    <reaction evidence="6">
        <text>(S)-dihydroorotate + H2O = N-carbamoyl-L-aspartate + H(+)</text>
        <dbReference type="Rhea" id="RHEA:24296"/>
        <dbReference type="ChEBI" id="CHEBI:15377"/>
        <dbReference type="ChEBI" id="CHEBI:15378"/>
        <dbReference type="ChEBI" id="CHEBI:30864"/>
        <dbReference type="ChEBI" id="CHEBI:32814"/>
        <dbReference type="EC" id="3.5.2.3"/>
    </reaction>
</comment>
<evidence type="ECO:0000259" key="7">
    <source>
        <dbReference type="Pfam" id="PF12890"/>
    </source>
</evidence>
<dbReference type="Proteomes" id="UP000318336">
    <property type="component" value="Unassembled WGS sequence"/>
</dbReference>
<evidence type="ECO:0000256" key="1">
    <source>
        <dbReference type="ARBA" id="ARBA00002368"/>
    </source>
</evidence>
<dbReference type="GO" id="GO:0004151">
    <property type="term" value="F:dihydroorotase activity"/>
    <property type="evidence" value="ECO:0007669"/>
    <property type="project" value="UniProtKB-UniRule"/>
</dbReference>
<comment type="cofactor">
    <cofactor evidence="6">
        <name>Zn(2+)</name>
        <dbReference type="ChEBI" id="CHEBI:29105"/>
    </cofactor>
    <text evidence="6">Binds 2 Zn(2+) ions per subunit.</text>
</comment>
<dbReference type="NCBIfam" id="TIGR00857">
    <property type="entry name" value="pyrC_multi"/>
    <property type="match status" value="1"/>
</dbReference>
<dbReference type="Gene3D" id="2.30.40.10">
    <property type="entry name" value="Urease, subunit C, domain 1"/>
    <property type="match status" value="1"/>
</dbReference>
<feature type="domain" description="Dihydroorotase catalytic" evidence="7">
    <location>
        <begin position="57"/>
        <end position="245"/>
    </location>
</feature>
<evidence type="ECO:0000256" key="5">
    <source>
        <dbReference type="ARBA" id="ARBA00022975"/>
    </source>
</evidence>
<dbReference type="NCBIfam" id="NF006836">
    <property type="entry name" value="PRK09357.1-1"/>
    <property type="match status" value="1"/>
</dbReference>
<dbReference type="HAMAP" id="MF_00220_B">
    <property type="entry name" value="PyrC_classI_B"/>
    <property type="match status" value="1"/>
</dbReference>
<keyword evidence="3 6" id="KW-0479">Metal-binding</keyword>
<keyword evidence="4 6" id="KW-0378">Hydrolase</keyword>
<feature type="binding site" evidence="6">
    <location>
        <begin position="68"/>
        <end position="70"/>
    </location>
    <ligand>
        <name>substrate</name>
    </ligand>
</feature>
<evidence type="ECO:0000256" key="2">
    <source>
        <dbReference type="ARBA" id="ARBA00010286"/>
    </source>
</evidence>
<dbReference type="RefSeq" id="WP_142005402.1">
    <property type="nucleotide sequence ID" value="NZ_CAJTBP010000001.1"/>
</dbReference>
<dbReference type="OrthoDB" id="9803027at2"/>
<dbReference type="Pfam" id="PF12890">
    <property type="entry name" value="DHOase"/>
    <property type="match status" value="1"/>
</dbReference>
<keyword evidence="5 6" id="KW-0665">Pyrimidine biosynthesis</keyword>
<keyword evidence="9" id="KW-1185">Reference proteome</keyword>
<evidence type="ECO:0000313" key="9">
    <source>
        <dbReference type="Proteomes" id="UP000318336"/>
    </source>
</evidence>
<dbReference type="InterPro" id="IPR032466">
    <property type="entry name" value="Metal_Hydrolase"/>
</dbReference>
<evidence type="ECO:0000256" key="3">
    <source>
        <dbReference type="ARBA" id="ARBA00022723"/>
    </source>
</evidence>
<comment type="caution">
    <text evidence="8">The sequence shown here is derived from an EMBL/GenBank/DDBJ whole genome shotgun (WGS) entry which is preliminary data.</text>
</comment>
<feature type="binding site" evidence="6">
    <location>
        <begin position="332"/>
        <end position="333"/>
    </location>
    <ligand>
        <name>substrate</name>
    </ligand>
</feature>
<dbReference type="GO" id="GO:0008270">
    <property type="term" value="F:zinc ion binding"/>
    <property type="evidence" value="ECO:0007669"/>
    <property type="project" value="UniProtKB-UniRule"/>
</dbReference>
<accession>A0A542XC72</accession>
<dbReference type="CDD" id="cd01317">
    <property type="entry name" value="DHOase_IIa"/>
    <property type="match status" value="1"/>
</dbReference>
<dbReference type="Gene3D" id="3.20.20.140">
    <property type="entry name" value="Metal-dependent hydrolases"/>
    <property type="match status" value="1"/>
</dbReference>
<keyword evidence="6" id="KW-0862">Zinc</keyword>
<reference evidence="8 9" key="1">
    <citation type="submission" date="2019-06" db="EMBL/GenBank/DDBJ databases">
        <title>Sequencing the genomes of 1000 actinobacteria strains.</title>
        <authorList>
            <person name="Klenk H.-P."/>
        </authorList>
    </citation>
    <scope>NUCLEOTIDE SEQUENCE [LARGE SCALE GENOMIC DNA]</scope>
    <source>
        <strain evidence="8 9">DSM 24617</strain>
    </source>
</reference>
<dbReference type="PANTHER" id="PTHR43668">
    <property type="entry name" value="ALLANTOINASE"/>
    <property type="match status" value="1"/>
</dbReference>
<dbReference type="InterPro" id="IPR024403">
    <property type="entry name" value="DHOase_cat"/>
</dbReference>
<comment type="function">
    <text evidence="1 6">Catalyzes the reversible cyclization of carbamoyl aspartate to dihydroorotate.</text>
</comment>
<dbReference type="PANTHER" id="PTHR43668:SF2">
    <property type="entry name" value="ALLANTOINASE"/>
    <property type="match status" value="1"/>
</dbReference>
<feature type="binding site" evidence="6">
    <location>
        <position position="66"/>
    </location>
    <ligand>
        <name>Zn(2+)</name>
        <dbReference type="ChEBI" id="CHEBI:29105"/>
        <label>1</label>
    </ligand>
</feature>
<proteinExistence type="inferred from homology"/>
<feature type="binding site" evidence="6">
    <location>
        <position position="100"/>
    </location>
    <ligand>
        <name>substrate</name>
    </ligand>
</feature>
<dbReference type="SUPFAM" id="SSF51338">
    <property type="entry name" value="Composite domain of metallo-dependent hydrolases"/>
    <property type="match status" value="1"/>
</dbReference>
<feature type="binding site" evidence="6">
    <location>
        <position position="160"/>
    </location>
    <ligand>
        <name>Zn(2+)</name>
        <dbReference type="ChEBI" id="CHEBI:29105"/>
        <label>1</label>
    </ligand>
</feature>
<gene>
    <name evidence="6" type="primary">pyrC</name>
    <name evidence="8" type="ORF">FB554_1527</name>
</gene>
<dbReference type="InterPro" id="IPR004722">
    <property type="entry name" value="DHOase"/>
</dbReference>
<dbReference type="GO" id="GO:0004038">
    <property type="term" value="F:allantoinase activity"/>
    <property type="evidence" value="ECO:0007669"/>
    <property type="project" value="TreeGrafter"/>
</dbReference>
<comment type="similarity">
    <text evidence="2 6">Belongs to the metallo-dependent hydrolases superfamily. DHOase family. Class I DHOase subfamily.</text>
</comment>
<dbReference type="EC" id="3.5.2.3" evidence="6"/>
<dbReference type="GO" id="GO:0005737">
    <property type="term" value="C:cytoplasm"/>
    <property type="evidence" value="ECO:0007669"/>
    <property type="project" value="TreeGrafter"/>
</dbReference>
<feature type="binding site" evidence="6">
    <location>
        <position position="68"/>
    </location>
    <ligand>
        <name>Zn(2+)</name>
        <dbReference type="ChEBI" id="CHEBI:29105"/>
        <label>1</label>
    </ligand>
</feature>
<dbReference type="InterPro" id="IPR002195">
    <property type="entry name" value="Dihydroorotase_CS"/>
</dbReference>
<feature type="binding site" evidence="6">
    <location>
        <position position="241"/>
    </location>
    <ligand>
        <name>Zn(2+)</name>
        <dbReference type="ChEBI" id="CHEBI:29105"/>
        <label>2</label>
    </ligand>
</feature>
<feature type="binding site" evidence="6">
    <location>
        <position position="160"/>
    </location>
    <ligand>
        <name>Zn(2+)</name>
        <dbReference type="ChEBI" id="CHEBI:29105"/>
        <label>2</label>
    </ligand>
</feature>
<evidence type="ECO:0000256" key="4">
    <source>
        <dbReference type="ARBA" id="ARBA00022801"/>
    </source>
</evidence>
<comment type="pathway">
    <text evidence="6">Pyrimidine metabolism; UMP biosynthesis via de novo pathway; (S)-dihydroorotate from bicarbonate: step 3/3.</text>
</comment>
<feature type="binding site" evidence="6">
    <location>
        <position position="287"/>
    </location>
    <ligand>
        <name>substrate</name>
    </ligand>
</feature>
<dbReference type="EMBL" id="VFOK01000001">
    <property type="protein sequence ID" value="TQL33384.1"/>
    <property type="molecule type" value="Genomic_DNA"/>
</dbReference>
<dbReference type="UniPathway" id="UPA00070">
    <property type="reaction ID" value="UER00117"/>
</dbReference>
<feature type="binding site" evidence="6">
    <location>
        <position position="318"/>
    </location>
    <ligand>
        <name>substrate</name>
    </ligand>
</feature>
<name>A0A542XC72_9MICO</name>
<feature type="active site" evidence="6">
    <location>
        <position position="314"/>
    </location>
</feature>
<feature type="binding site" evidence="6">
    <location>
        <position position="314"/>
    </location>
    <ligand>
        <name>Zn(2+)</name>
        <dbReference type="ChEBI" id="CHEBI:29105"/>
        <label>1</label>
    </ligand>
</feature>
<dbReference type="InterPro" id="IPR011059">
    <property type="entry name" value="Metal-dep_hydrolase_composite"/>
</dbReference>
<dbReference type="AlphaFoldDB" id="A0A542XC72"/>
<evidence type="ECO:0000256" key="6">
    <source>
        <dbReference type="HAMAP-Rule" id="MF_00220"/>
    </source>
</evidence>
<dbReference type="SUPFAM" id="SSF51556">
    <property type="entry name" value="Metallo-dependent hydrolases"/>
    <property type="match status" value="1"/>
</dbReference>
<feature type="binding site" evidence="6">
    <location>
        <position position="187"/>
    </location>
    <ligand>
        <name>Zn(2+)</name>
        <dbReference type="ChEBI" id="CHEBI:29105"/>
        <label>2</label>
    </ligand>
</feature>
<organism evidence="8 9">
    <name type="scientific">Barrientosiimonas humi</name>
    <dbReference type="NCBI Taxonomy" id="999931"/>
    <lineage>
        <taxon>Bacteria</taxon>
        <taxon>Bacillati</taxon>
        <taxon>Actinomycetota</taxon>
        <taxon>Actinomycetes</taxon>
        <taxon>Micrococcales</taxon>
        <taxon>Dermacoccaceae</taxon>
        <taxon>Barrientosiimonas</taxon>
    </lineage>
</organism>
<evidence type="ECO:0000313" key="8">
    <source>
        <dbReference type="EMBL" id="TQL33384.1"/>
    </source>
</evidence>